<keyword evidence="1" id="KW-0732">Signal</keyword>
<evidence type="ECO:0000256" key="1">
    <source>
        <dbReference type="SAM" id="SignalP"/>
    </source>
</evidence>
<reference evidence="3" key="1">
    <citation type="submission" date="2016-09" db="EMBL/GenBank/DDBJ databases">
        <authorList>
            <person name="Varghese N."/>
            <person name="Submissions S."/>
        </authorList>
    </citation>
    <scope>NUCLEOTIDE SEQUENCE [LARGE SCALE GENOMIC DNA]</scope>
    <source>
        <strain evidence="3">TNe-862</strain>
    </source>
</reference>
<name>A0A1G6HX90_9BURK</name>
<dbReference type="EMBL" id="FMYQ01000003">
    <property type="protein sequence ID" value="SDB98096.1"/>
    <property type="molecule type" value="Genomic_DNA"/>
</dbReference>
<dbReference type="Proteomes" id="UP000198908">
    <property type="component" value="Unassembled WGS sequence"/>
</dbReference>
<evidence type="ECO:0000313" key="3">
    <source>
        <dbReference type="Proteomes" id="UP000198908"/>
    </source>
</evidence>
<protein>
    <recommendedName>
        <fullName evidence="4">Fimbrial protein</fullName>
    </recommendedName>
</protein>
<organism evidence="2 3">
    <name type="scientific">Paraburkholderia lycopersici</name>
    <dbReference type="NCBI Taxonomy" id="416944"/>
    <lineage>
        <taxon>Bacteria</taxon>
        <taxon>Pseudomonadati</taxon>
        <taxon>Pseudomonadota</taxon>
        <taxon>Betaproteobacteria</taxon>
        <taxon>Burkholderiales</taxon>
        <taxon>Burkholderiaceae</taxon>
        <taxon>Paraburkholderia</taxon>
    </lineage>
</organism>
<accession>A0A1G6HX90</accession>
<dbReference type="AlphaFoldDB" id="A0A1G6HX90"/>
<evidence type="ECO:0000313" key="2">
    <source>
        <dbReference type="EMBL" id="SDB98096.1"/>
    </source>
</evidence>
<dbReference type="RefSeq" id="WP_143189183.1">
    <property type="nucleotide sequence ID" value="NZ_FMYQ01000003.1"/>
</dbReference>
<dbReference type="OrthoDB" id="9133493at2"/>
<feature type="chain" id="PRO_5011539982" description="Fimbrial protein" evidence="1">
    <location>
        <begin position="33"/>
        <end position="164"/>
    </location>
</feature>
<evidence type="ECO:0008006" key="4">
    <source>
        <dbReference type="Google" id="ProtNLM"/>
    </source>
</evidence>
<dbReference type="PROSITE" id="PS51257">
    <property type="entry name" value="PROKAR_LIPOPROTEIN"/>
    <property type="match status" value="1"/>
</dbReference>
<keyword evidence="3" id="KW-1185">Reference proteome</keyword>
<proteinExistence type="predicted"/>
<sequence length="164" mass="16411">MKARHDWKASVQGAVTAAGAAAALCACGAAWADGGTIRFVGAIVEPTFDIAPGRGASVAPATMAGRQDDDAVMGATTVAYSSEPGVAPSAEVSVLAANDARVQDASAPRPHMRVGFTNGAGRRVAPDVAGHYFIGASGGVLALTPRPPTGAAEASYATVLMNYR</sequence>
<feature type="signal peptide" evidence="1">
    <location>
        <begin position="1"/>
        <end position="32"/>
    </location>
</feature>
<gene>
    <name evidence="2" type="ORF">SAMN05421548_103149</name>
</gene>